<evidence type="ECO:0000259" key="9">
    <source>
        <dbReference type="PROSITE" id="PS51383"/>
    </source>
</evidence>
<keyword evidence="2 8" id="KW-0547">Nucleotide-binding</keyword>
<feature type="binding site" evidence="8">
    <location>
        <position position="242"/>
    </location>
    <ligand>
        <name>(6S)-NADPHX</name>
        <dbReference type="ChEBI" id="CHEBI:64076"/>
    </ligand>
</feature>
<keyword evidence="10" id="KW-0808">Transferase</keyword>
<dbReference type="PANTHER" id="PTHR12592:SF0">
    <property type="entry name" value="ATP-DEPENDENT (S)-NAD(P)H-HYDRATE DEHYDRATASE"/>
    <property type="match status" value="1"/>
</dbReference>
<name>A0A6M2DQC9_XENCH</name>
<dbReference type="NCBIfam" id="TIGR00196">
    <property type="entry name" value="yjeF_cterm"/>
    <property type="match status" value="1"/>
</dbReference>
<feature type="binding site" evidence="8">
    <location>
        <begin position="232"/>
        <end position="241"/>
    </location>
    <ligand>
        <name>ATP</name>
        <dbReference type="ChEBI" id="CHEBI:30616"/>
    </ligand>
</feature>
<keyword evidence="10" id="KW-0418">Kinase</keyword>
<dbReference type="AlphaFoldDB" id="A0A6M2DQC9"/>
<evidence type="ECO:0000256" key="2">
    <source>
        <dbReference type="ARBA" id="ARBA00022741"/>
    </source>
</evidence>
<dbReference type="FunFam" id="3.40.1190.20:FF:000023">
    <property type="entry name" value="ATP-dependent (S)-NAD(P)H-hydrate dehydratase"/>
    <property type="match status" value="1"/>
</dbReference>
<sequence length="320" mass="34876">MRLKSGNLIKNISQIKSALKMSSSPNLIEVVKQCIPELNNQRHKGQAGRIGVVGGSLEYTGAPYFAAISALKVGADLVHVFCPSDAAPVIKSYSPELIVHPLLNSPEAVSDITNWLTRLHVLIVGPGLGLNEKTFNVVTEIVKECRKLNLPLVIDADGLQWAKQNSNILYDYKNVIMTPNAAEFKRVFASDSVVFDTAKRLFGSEVVIMLKGFNDIVYDMRMGSKIVVGTGGSGRRCGGQGDLLSGAISTFFCWALQFIKENNSNEDANLPAKAACAAAATLIKSCNSEAFKEFGRSMTCSDMIKYIPKIFNRDFEKEST</sequence>
<feature type="binding site" evidence="8">
    <location>
        <begin position="180"/>
        <end position="186"/>
    </location>
    <ligand>
        <name>(6S)-NADPHX</name>
        <dbReference type="ChEBI" id="CHEBI:64076"/>
    </ligand>
</feature>
<evidence type="ECO:0000313" key="10">
    <source>
        <dbReference type="EMBL" id="NOV47047.1"/>
    </source>
</evidence>
<keyword evidence="1 8" id="KW-0597">Phosphoprotein</keyword>
<keyword evidence="4" id="KW-0521">NADP</keyword>
<feature type="domain" description="YjeF C-terminal" evidence="9">
    <location>
        <begin position="27"/>
        <end position="314"/>
    </location>
</feature>
<dbReference type="InterPro" id="IPR000631">
    <property type="entry name" value="CARKD"/>
</dbReference>
<dbReference type="SUPFAM" id="SSF53613">
    <property type="entry name" value="Ribokinase-like"/>
    <property type="match status" value="1"/>
</dbReference>
<dbReference type="GO" id="GO:0005524">
    <property type="term" value="F:ATP binding"/>
    <property type="evidence" value="ECO:0007669"/>
    <property type="project" value="UniProtKB-KW"/>
</dbReference>
<dbReference type="GO" id="GO:0046496">
    <property type="term" value="P:nicotinamide nucleotide metabolic process"/>
    <property type="evidence" value="ECO:0007669"/>
    <property type="project" value="UniProtKB-UniRule"/>
</dbReference>
<dbReference type="GO" id="GO:0016301">
    <property type="term" value="F:kinase activity"/>
    <property type="evidence" value="ECO:0007669"/>
    <property type="project" value="UniProtKB-KW"/>
</dbReference>
<comment type="similarity">
    <text evidence="8">Belongs to the NnrD/CARKD family.</text>
</comment>
<dbReference type="EC" id="4.2.1.93" evidence="8"/>
<dbReference type="PANTHER" id="PTHR12592">
    <property type="entry name" value="ATP-DEPENDENT (S)-NAD(P)H-HYDRATE DEHYDRATASE FAMILY MEMBER"/>
    <property type="match status" value="1"/>
</dbReference>
<dbReference type="EMBL" id="GIIL01003321">
    <property type="protein sequence ID" value="NOV47047.1"/>
    <property type="molecule type" value="Transcribed_RNA"/>
</dbReference>
<evidence type="ECO:0000256" key="3">
    <source>
        <dbReference type="ARBA" id="ARBA00022840"/>
    </source>
</evidence>
<comment type="catalytic activity">
    <reaction evidence="8">
        <text>(6S)-NADHX + ATP = ADP + phosphate + NADH + H(+)</text>
        <dbReference type="Rhea" id="RHEA:19017"/>
        <dbReference type="ChEBI" id="CHEBI:15378"/>
        <dbReference type="ChEBI" id="CHEBI:30616"/>
        <dbReference type="ChEBI" id="CHEBI:43474"/>
        <dbReference type="ChEBI" id="CHEBI:57945"/>
        <dbReference type="ChEBI" id="CHEBI:64074"/>
        <dbReference type="ChEBI" id="CHEBI:456216"/>
        <dbReference type="EC" id="4.2.1.93"/>
    </reaction>
</comment>
<organism evidence="10">
    <name type="scientific">Xenopsylla cheopis</name>
    <name type="common">Oriental rat flea</name>
    <name type="synonym">Pulex cheopis</name>
    <dbReference type="NCBI Taxonomy" id="163159"/>
    <lineage>
        <taxon>Eukaryota</taxon>
        <taxon>Metazoa</taxon>
        <taxon>Ecdysozoa</taxon>
        <taxon>Arthropoda</taxon>
        <taxon>Hexapoda</taxon>
        <taxon>Insecta</taxon>
        <taxon>Pterygota</taxon>
        <taxon>Neoptera</taxon>
        <taxon>Endopterygota</taxon>
        <taxon>Siphonaptera</taxon>
        <taxon>Pulicidae</taxon>
        <taxon>Xenopsyllinae</taxon>
        <taxon>Xenopsylla</taxon>
    </lineage>
</organism>
<evidence type="ECO:0000256" key="8">
    <source>
        <dbReference type="HAMAP-Rule" id="MF_03157"/>
    </source>
</evidence>
<dbReference type="PROSITE" id="PS51383">
    <property type="entry name" value="YJEF_C_3"/>
    <property type="match status" value="1"/>
</dbReference>
<evidence type="ECO:0000256" key="4">
    <source>
        <dbReference type="ARBA" id="ARBA00022857"/>
    </source>
</evidence>
<keyword evidence="3 8" id="KW-0067">ATP-binding</keyword>
<feature type="binding site" evidence="8">
    <location>
        <begin position="211"/>
        <end position="215"/>
    </location>
    <ligand>
        <name>ATP</name>
        <dbReference type="ChEBI" id="CHEBI:30616"/>
    </ligand>
</feature>
<dbReference type="HAMAP" id="MF_01965">
    <property type="entry name" value="NADHX_dehydratase"/>
    <property type="match status" value="1"/>
</dbReference>
<feature type="binding site" evidence="8">
    <location>
        <position position="127"/>
    </location>
    <ligand>
        <name>(6S)-NADPHX</name>
        <dbReference type="ChEBI" id="CHEBI:64076"/>
    </ligand>
</feature>
<evidence type="ECO:0000256" key="6">
    <source>
        <dbReference type="ARBA" id="ARBA00023239"/>
    </source>
</evidence>
<accession>A0A6M2DQC9</accession>
<dbReference type="InterPro" id="IPR029056">
    <property type="entry name" value="Ribokinase-like"/>
</dbReference>
<evidence type="ECO:0000256" key="1">
    <source>
        <dbReference type="ARBA" id="ARBA00022553"/>
    </source>
</evidence>
<keyword evidence="6 8" id="KW-0456">Lyase</keyword>
<proteinExistence type="inferred from homology"/>
<dbReference type="Gene3D" id="3.40.1190.20">
    <property type="match status" value="1"/>
</dbReference>
<evidence type="ECO:0000256" key="5">
    <source>
        <dbReference type="ARBA" id="ARBA00023027"/>
    </source>
</evidence>
<keyword evidence="5 8" id="KW-0520">NAD</keyword>
<dbReference type="GO" id="GO:0110051">
    <property type="term" value="P:metabolite repair"/>
    <property type="evidence" value="ECO:0007669"/>
    <property type="project" value="TreeGrafter"/>
</dbReference>
<dbReference type="GO" id="GO:0047453">
    <property type="term" value="F:ATP-dependent NAD(P)H-hydrate dehydratase activity"/>
    <property type="evidence" value="ECO:0007669"/>
    <property type="project" value="UniProtKB-UniRule"/>
</dbReference>
<comment type="catalytic activity">
    <reaction evidence="7 8">
        <text>(6S)-NADPHX + ATP = ADP + phosphate + NADPH + H(+)</text>
        <dbReference type="Rhea" id="RHEA:32231"/>
        <dbReference type="ChEBI" id="CHEBI:15378"/>
        <dbReference type="ChEBI" id="CHEBI:30616"/>
        <dbReference type="ChEBI" id="CHEBI:43474"/>
        <dbReference type="ChEBI" id="CHEBI:57783"/>
        <dbReference type="ChEBI" id="CHEBI:64076"/>
        <dbReference type="ChEBI" id="CHEBI:456216"/>
        <dbReference type="EC" id="4.2.1.93"/>
    </reaction>
</comment>
<comment type="function">
    <text evidence="8">Catalyzes the dehydration of the S-form of NAD(P)HX at the expense of ATP, which is converted to ADP. Together with NAD(P)HX epimerase, which catalyzes the epimerization of the S- and R-forms, the enzyme allows the repair of both epimers of NAD(P)HX, a damaged form of NAD(P)H that is a result of enzymatic or heat-dependent hydration.</text>
</comment>
<dbReference type="CDD" id="cd01171">
    <property type="entry name" value="YXKO-related"/>
    <property type="match status" value="1"/>
</dbReference>
<protein>
    <recommendedName>
        <fullName evidence="8">ATP-dependent (S)-NAD(P)H-hydrate dehydratase</fullName>
        <ecNumber evidence="8">4.2.1.93</ecNumber>
    </recommendedName>
    <alternativeName>
        <fullName evidence="8">ATP-dependent NAD(P)HX dehydratase</fullName>
    </alternativeName>
</protein>
<evidence type="ECO:0000256" key="7">
    <source>
        <dbReference type="ARBA" id="ARBA00047472"/>
    </source>
</evidence>
<dbReference type="Pfam" id="PF01256">
    <property type="entry name" value="Carb_kinase"/>
    <property type="match status" value="1"/>
</dbReference>
<comment type="cofactor">
    <cofactor evidence="8">
        <name>Mg(2+)</name>
        <dbReference type="ChEBI" id="CHEBI:18420"/>
    </cofactor>
</comment>
<reference evidence="10" key="1">
    <citation type="submission" date="2020-03" db="EMBL/GenBank/DDBJ databases">
        <title>Transcriptomic Profiling of the Digestive Tract of the Rat Flea, Xenopsylla cheopis, Following Blood Feeding and Infection with Yersinia pestis.</title>
        <authorList>
            <person name="Bland D.M."/>
            <person name="Martens C.A."/>
            <person name="Virtaneva K."/>
            <person name="Kanakabandi K."/>
            <person name="Long D."/>
            <person name="Rosenke R."/>
            <person name="Saturday G.A."/>
            <person name="Hoyt F.H."/>
            <person name="Bruno D.P."/>
            <person name="Ribeiro J.M.C."/>
            <person name="Hinnebusch J."/>
        </authorList>
    </citation>
    <scope>NUCLEOTIDE SEQUENCE</scope>
</reference>